<dbReference type="GO" id="GO:0016747">
    <property type="term" value="F:acyltransferase activity, transferring groups other than amino-acyl groups"/>
    <property type="evidence" value="ECO:0007669"/>
    <property type="project" value="InterPro"/>
</dbReference>
<dbReference type="InterPro" id="IPR016181">
    <property type="entry name" value="Acyl_CoA_acyltransferase"/>
</dbReference>
<reference evidence="2 3" key="1">
    <citation type="journal article" date="2015" name="Int. J. Syst. Evol. Microbiol.">
        <title>Hyunsoonleella pacifica sp. nov., isolated from seawater of South Pacific Gyre.</title>
        <authorList>
            <person name="Gao X."/>
            <person name="Zhang Z."/>
            <person name="Dai X."/>
            <person name="Zhang X.H."/>
        </authorList>
    </citation>
    <scope>NUCLEOTIDE SEQUENCE [LARGE SCALE GENOMIC DNA]</scope>
    <source>
        <strain evidence="2 3">SW033</strain>
    </source>
</reference>
<proteinExistence type="predicted"/>
<dbReference type="SUPFAM" id="SSF55729">
    <property type="entry name" value="Acyl-CoA N-acyltransferases (Nat)"/>
    <property type="match status" value="1"/>
</dbReference>
<sequence>MKTLTGKHINLRALEPEDLDFVFEIENDETIWHLGNTQTPFSRYVIKQYLENALKDIFEAKQLRLVVESKKREALGLIDLFDFDFKNKRAGVGIIVKDEANRAKGYGNEALKLLINYSFTHLGLHQLYCNISEENKASIQLFTKHGFEKIGLKKDWNYNGGNYNNEFLFQLIKS</sequence>
<dbReference type="RefSeq" id="WP_130935390.1">
    <property type="nucleotide sequence ID" value="NZ_BMEE01000001.1"/>
</dbReference>
<evidence type="ECO:0000313" key="3">
    <source>
        <dbReference type="Proteomes" id="UP000292372"/>
    </source>
</evidence>
<evidence type="ECO:0000313" key="2">
    <source>
        <dbReference type="EMBL" id="TBN18874.1"/>
    </source>
</evidence>
<protein>
    <submittedName>
        <fullName evidence="2">N-acetyltransferase</fullName>
    </submittedName>
</protein>
<gene>
    <name evidence="2" type="ORF">EYD46_02065</name>
</gene>
<keyword evidence="2" id="KW-0808">Transferase</keyword>
<accession>A0A4Q9FS38</accession>
<dbReference type="Gene3D" id="3.40.630.30">
    <property type="match status" value="1"/>
</dbReference>
<dbReference type="Pfam" id="PF13302">
    <property type="entry name" value="Acetyltransf_3"/>
    <property type="match status" value="1"/>
</dbReference>
<dbReference type="AlphaFoldDB" id="A0A4Q9FS38"/>
<organism evidence="2 3">
    <name type="scientific">Hyunsoonleella pacifica</name>
    <dbReference type="NCBI Taxonomy" id="1080224"/>
    <lineage>
        <taxon>Bacteria</taxon>
        <taxon>Pseudomonadati</taxon>
        <taxon>Bacteroidota</taxon>
        <taxon>Flavobacteriia</taxon>
        <taxon>Flavobacteriales</taxon>
        <taxon>Flavobacteriaceae</taxon>
    </lineage>
</organism>
<dbReference type="PROSITE" id="PS51186">
    <property type="entry name" value="GNAT"/>
    <property type="match status" value="1"/>
</dbReference>
<evidence type="ECO:0000259" key="1">
    <source>
        <dbReference type="PROSITE" id="PS51186"/>
    </source>
</evidence>
<keyword evidence="3" id="KW-1185">Reference proteome</keyword>
<dbReference type="Proteomes" id="UP000292372">
    <property type="component" value="Unassembled WGS sequence"/>
</dbReference>
<dbReference type="PANTHER" id="PTHR43415:SF3">
    <property type="entry name" value="GNAT-FAMILY ACETYLTRANSFERASE"/>
    <property type="match status" value="1"/>
</dbReference>
<dbReference type="InterPro" id="IPR000182">
    <property type="entry name" value="GNAT_dom"/>
</dbReference>
<dbReference type="PANTHER" id="PTHR43415">
    <property type="entry name" value="SPERMIDINE N(1)-ACETYLTRANSFERASE"/>
    <property type="match status" value="1"/>
</dbReference>
<name>A0A4Q9FS38_9FLAO</name>
<comment type="caution">
    <text evidence="2">The sequence shown here is derived from an EMBL/GenBank/DDBJ whole genome shotgun (WGS) entry which is preliminary data.</text>
</comment>
<dbReference type="EMBL" id="SIRS01000001">
    <property type="protein sequence ID" value="TBN18874.1"/>
    <property type="molecule type" value="Genomic_DNA"/>
</dbReference>
<feature type="domain" description="N-acetyltransferase" evidence="1">
    <location>
        <begin position="9"/>
        <end position="170"/>
    </location>
</feature>
<dbReference type="OrthoDB" id="893030at2"/>